<evidence type="ECO:0000259" key="1">
    <source>
        <dbReference type="Pfam" id="PF22037"/>
    </source>
</evidence>
<dbReference type="Proteomes" id="UP001196413">
    <property type="component" value="Unassembled WGS sequence"/>
</dbReference>
<accession>A0AAD5N6Q3</accession>
<keyword evidence="2" id="KW-0647">Proteasome</keyword>
<organism evidence="2 3">
    <name type="scientific">Parelaphostrongylus tenuis</name>
    <name type="common">Meningeal worm</name>
    <dbReference type="NCBI Taxonomy" id="148309"/>
    <lineage>
        <taxon>Eukaryota</taxon>
        <taxon>Metazoa</taxon>
        <taxon>Ecdysozoa</taxon>
        <taxon>Nematoda</taxon>
        <taxon>Chromadorea</taxon>
        <taxon>Rhabditida</taxon>
        <taxon>Rhabditina</taxon>
        <taxon>Rhabditomorpha</taxon>
        <taxon>Strongyloidea</taxon>
        <taxon>Metastrongylidae</taxon>
        <taxon>Parelaphostrongylus</taxon>
    </lineage>
</organism>
<dbReference type="GO" id="GO:0000502">
    <property type="term" value="C:proteasome complex"/>
    <property type="evidence" value="ECO:0007669"/>
    <property type="project" value="UniProtKB-KW"/>
</dbReference>
<dbReference type="AlphaFoldDB" id="A0AAD5N6Q3"/>
<dbReference type="Pfam" id="PF22037">
    <property type="entry name" value="PSD13_N"/>
    <property type="match status" value="1"/>
</dbReference>
<comment type="caution">
    <text evidence="2">The sequence shown here is derived from an EMBL/GenBank/DDBJ whole genome shotgun (WGS) entry which is preliminary data.</text>
</comment>
<gene>
    <name evidence="2" type="primary">RPN-9_2</name>
    <name evidence="2" type="ORF">KIN20_021074</name>
</gene>
<protein>
    <submittedName>
        <fullName evidence="2">Proteasome regulatory particle subunit</fullName>
    </submittedName>
</protein>
<dbReference type="EMBL" id="JAHQIW010004261">
    <property type="protein sequence ID" value="KAJ1361741.1"/>
    <property type="molecule type" value="Genomic_DNA"/>
</dbReference>
<evidence type="ECO:0000313" key="3">
    <source>
        <dbReference type="Proteomes" id="UP001196413"/>
    </source>
</evidence>
<dbReference type="InterPro" id="IPR054179">
    <property type="entry name" value="PSD13_N"/>
</dbReference>
<evidence type="ECO:0000313" key="2">
    <source>
        <dbReference type="EMBL" id="KAJ1361741.1"/>
    </source>
</evidence>
<keyword evidence="3" id="KW-1185">Reference proteome</keyword>
<sequence length="66" mass="7603">MAHNQKVRAAQDNPAFTTTLNQKEFYDGFISDFEHRINAPQLVEIVLPIAKYVFSQNKEAAYDFLP</sequence>
<feature type="domain" description="PSD13 N-terminal" evidence="1">
    <location>
        <begin position="8"/>
        <end position="65"/>
    </location>
</feature>
<proteinExistence type="predicted"/>
<reference evidence="2" key="1">
    <citation type="submission" date="2021-06" db="EMBL/GenBank/DDBJ databases">
        <title>Parelaphostrongylus tenuis whole genome reference sequence.</title>
        <authorList>
            <person name="Garwood T.J."/>
            <person name="Larsen P.A."/>
            <person name="Fountain-Jones N.M."/>
            <person name="Garbe J.R."/>
            <person name="Macchietto M.G."/>
            <person name="Kania S.A."/>
            <person name="Gerhold R.W."/>
            <person name="Richards J.E."/>
            <person name="Wolf T.M."/>
        </authorList>
    </citation>
    <scope>NUCLEOTIDE SEQUENCE</scope>
    <source>
        <strain evidence="2">MNPRO001-30</strain>
        <tissue evidence="2">Meninges</tissue>
    </source>
</reference>
<name>A0AAD5N6Q3_PARTN</name>